<dbReference type="AlphaFoldDB" id="A0A8H5BGE9"/>
<feature type="region of interest" description="Disordered" evidence="5">
    <location>
        <begin position="392"/>
        <end position="425"/>
    </location>
</feature>
<dbReference type="SMART" id="SM00785">
    <property type="entry name" value="AARP2CN"/>
    <property type="match status" value="1"/>
</dbReference>
<dbReference type="GO" id="GO:0005525">
    <property type="term" value="F:GTP binding"/>
    <property type="evidence" value="ECO:0007669"/>
    <property type="project" value="TreeGrafter"/>
</dbReference>
<dbReference type="GO" id="GO:0034511">
    <property type="term" value="F:U3 snoRNA binding"/>
    <property type="evidence" value="ECO:0007669"/>
    <property type="project" value="TreeGrafter"/>
</dbReference>
<dbReference type="Pfam" id="PF22298">
    <property type="entry name" value="Tsr1_G-like"/>
    <property type="match status" value="1"/>
</dbReference>
<feature type="compositionally biased region" description="Acidic residues" evidence="5">
    <location>
        <begin position="462"/>
        <end position="472"/>
    </location>
</feature>
<evidence type="ECO:0000313" key="7">
    <source>
        <dbReference type="EMBL" id="KAF5322800.1"/>
    </source>
</evidence>
<dbReference type="Pfam" id="PF08142">
    <property type="entry name" value="AARP2CN"/>
    <property type="match status" value="1"/>
</dbReference>
<dbReference type="InterPro" id="IPR039761">
    <property type="entry name" value="Bms1/Tsr1"/>
</dbReference>
<dbReference type="PANTHER" id="PTHR12858">
    <property type="entry name" value="RIBOSOME BIOGENESIS PROTEIN"/>
    <property type="match status" value="1"/>
</dbReference>
<evidence type="ECO:0000313" key="8">
    <source>
        <dbReference type="Proteomes" id="UP000567179"/>
    </source>
</evidence>
<name>A0A8H5BGE9_9AGAR</name>
<accession>A0A8H5BGE9</accession>
<dbReference type="PANTHER" id="PTHR12858:SF1">
    <property type="entry name" value="PRE-RRNA-PROCESSING PROTEIN TSR1 HOMOLOG"/>
    <property type="match status" value="1"/>
</dbReference>
<feature type="domain" description="Bms1-type G" evidence="6">
    <location>
        <begin position="85"/>
        <end position="245"/>
    </location>
</feature>
<organism evidence="7 8">
    <name type="scientific">Psilocybe cf. subviscida</name>
    <dbReference type="NCBI Taxonomy" id="2480587"/>
    <lineage>
        <taxon>Eukaryota</taxon>
        <taxon>Fungi</taxon>
        <taxon>Dikarya</taxon>
        <taxon>Basidiomycota</taxon>
        <taxon>Agaricomycotina</taxon>
        <taxon>Agaricomycetes</taxon>
        <taxon>Agaricomycetidae</taxon>
        <taxon>Agaricales</taxon>
        <taxon>Agaricineae</taxon>
        <taxon>Strophariaceae</taxon>
        <taxon>Psilocybe</taxon>
    </lineage>
</organism>
<evidence type="ECO:0000256" key="3">
    <source>
        <dbReference type="ARBA" id="ARBA00023242"/>
    </source>
</evidence>
<keyword evidence="8" id="KW-1185">Reference proteome</keyword>
<feature type="compositionally biased region" description="Polar residues" evidence="5">
    <location>
        <begin position="326"/>
        <end position="349"/>
    </location>
</feature>
<dbReference type="OrthoDB" id="119302at2759"/>
<comment type="subcellular location">
    <subcellularLocation>
        <location evidence="1">Nucleus</location>
        <location evidence="1">Nucleolus</location>
    </subcellularLocation>
</comment>
<keyword evidence="3" id="KW-0539">Nucleus</keyword>
<feature type="region of interest" description="Disordered" evidence="5">
    <location>
        <begin position="1"/>
        <end position="62"/>
    </location>
</feature>
<protein>
    <recommendedName>
        <fullName evidence="6">Bms1-type G domain-containing protein</fullName>
    </recommendedName>
</protein>
<evidence type="ECO:0000256" key="5">
    <source>
        <dbReference type="SAM" id="MobiDB-lite"/>
    </source>
</evidence>
<proteinExistence type="inferred from homology"/>
<comment type="caution">
    <text evidence="7">The sequence shown here is derived from an EMBL/GenBank/DDBJ whole genome shotgun (WGS) entry which is preliminary data.</text>
</comment>
<feature type="compositionally biased region" description="Basic residues" evidence="5">
    <location>
        <begin position="1"/>
        <end position="10"/>
    </location>
</feature>
<dbReference type="PROSITE" id="PS51714">
    <property type="entry name" value="G_BMS1"/>
    <property type="match status" value="1"/>
</dbReference>
<feature type="compositionally biased region" description="Acidic residues" evidence="5">
    <location>
        <begin position="393"/>
        <end position="425"/>
    </location>
</feature>
<dbReference type="GO" id="GO:0000462">
    <property type="term" value="P:maturation of SSU-rRNA from tricistronic rRNA transcript (SSU-rRNA, 5.8S rRNA, LSU-rRNA)"/>
    <property type="evidence" value="ECO:0007669"/>
    <property type="project" value="TreeGrafter"/>
</dbReference>
<feature type="region of interest" description="Disordered" evidence="5">
    <location>
        <begin position="323"/>
        <end position="369"/>
    </location>
</feature>
<feature type="compositionally biased region" description="Basic and acidic residues" evidence="5">
    <location>
        <begin position="452"/>
        <end position="461"/>
    </location>
</feature>
<gene>
    <name evidence="7" type="ORF">D9619_001533</name>
</gene>
<dbReference type="InterPro" id="IPR007034">
    <property type="entry name" value="BMS1_TSR1_C"/>
</dbReference>
<dbReference type="SMART" id="SM01362">
    <property type="entry name" value="DUF663"/>
    <property type="match status" value="1"/>
</dbReference>
<feature type="region of interest" description="Disordered" evidence="5">
    <location>
        <begin position="445"/>
        <end position="474"/>
    </location>
</feature>
<dbReference type="Proteomes" id="UP000567179">
    <property type="component" value="Unassembled WGS sequence"/>
</dbReference>
<comment type="similarity">
    <text evidence="4">Belongs to the TRAFAC class translation factor GTPase superfamily. Bms1-like GTPase family. TSR1 subfamily.</text>
</comment>
<dbReference type="GO" id="GO:0000479">
    <property type="term" value="P:endonucleolytic cleavage of tricistronic rRNA transcript (SSU-rRNA, 5.8S rRNA, LSU-rRNA)"/>
    <property type="evidence" value="ECO:0007669"/>
    <property type="project" value="TreeGrafter"/>
</dbReference>
<dbReference type="GO" id="GO:0003924">
    <property type="term" value="F:GTPase activity"/>
    <property type="evidence" value="ECO:0007669"/>
    <property type="project" value="TreeGrafter"/>
</dbReference>
<dbReference type="InterPro" id="IPR012948">
    <property type="entry name" value="AARP2CN"/>
</dbReference>
<keyword evidence="2" id="KW-0690">Ribosome biogenesis</keyword>
<dbReference type="Pfam" id="PF04950">
    <property type="entry name" value="RIBIOP_C"/>
    <property type="match status" value="1"/>
</dbReference>
<dbReference type="GO" id="GO:0030688">
    <property type="term" value="C:preribosome, small subunit precursor"/>
    <property type="evidence" value="ECO:0007669"/>
    <property type="project" value="TreeGrafter"/>
</dbReference>
<dbReference type="EMBL" id="JAACJJ010000028">
    <property type="protein sequence ID" value="KAF5322800.1"/>
    <property type="molecule type" value="Genomic_DNA"/>
</dbReference>
<sequence length="789" mass="88336">MPEAHHHRATLKQQNKPYKSKHASKSSLKDAAKGKIARASPKTSPSSNAAAQSRLNRRNNAKQTQLLKRNALVSATRVFNGVDGAPRIVAVIPLTPDVSQKRTVASLAEALDISANDCPEDGLWKMRADRFKTSLQFRTVPYRNFYDALDACKVADYVVFVLSSEVEVDPWGDTLLRALQAQGLPYVVSVVFPDVEMDAKTRSGILKSLLSFIQYFVPSQTRVFDLHASADRLNALRSLSEGKPADVRWKEGRSSILGEAAEWENGTLKVTGVVRGAALSADRLIHLPGFGDYQIAKILSAPLPRAAKGSHAQPMEVEPAVLAEPNESSADSLVSSNNPDDLANEQTWPTEDEMNGNGVTVPSDIPDAVEGTTPKVVRRIPKGMSEYQAAWIIDEDEDDGDESKESGDDTGTEGMEEDEEEEMQDIPMEETPTEVGGVRFEDLDAEEEEEQLEHWRNRRREEEDDLSFPDEIDTPKEIPASERFQRFRGMRSFRTSPWDPYENLPRDYARIFQFEDFKRTERGVRRRAEEEQTSVEPGIRATVHLKDVPQEASSTSPIILFSLLQHEHKKTVLNFTVLRNTEYDGSVRSKDPLILCVGPRRLGVNPVYSQHTRGGGKGANNVHKFERYLRHGTTAVATTYGPVIYGKQPCILLRESDDLEAPHLVAMGTFMNPDTTRIIAKRVILTGHPFKVHKKTATIRYMFFNPDDVHYFKPIQLHTKHGRTGHIRESLGTHGYFKAYFDGPINQMDTVCMSLYKRVFPKWATTWTKSTSGASIAATSISEPDAMEE</sequence>
<evidence type="ECO:0000256" key="1">
    <source>
        <dbReference type="ARBA" id="ARBA00004604"/>
    </source>
</evidence>
<dbReference type="InterPro" id="IPR030387">
    <property type="entry name" value="G_Bms1/Tsr1_dom"/>
</dbReference>
<feature type="compositionally biased region" description="Polar residues" evidence="5">
    <location>
        <begin position="41"/>
        <end position="54"/>
    </location>
</feature>
<evidence type="ECO:0000256" key="4">
    <source>
        <dbReference type="ARBA" id="ARBA00038288"/>
    </source>
</evidence>
<dbReference type="GO" id="GO:0005730">
    <property type="term" value="C:nucleolus"/>
    <property type="evidence" value="ECO:0007669"/>
    <property type="project" value="UniProtKB-SubCell"/>
</dbReference>
<evidence type="ECO:0000259" key="6">
    <source>
        <dbReference type="PROSITE" id="PS51714"/>
    </source>
</evidence>
<evidence type="ECO:0000256" key="2">
    <source>
        <dbReference type="ARBA" id="ARBA00022517"/>
    </source>
</evidence>
<reference evidence="7 8" key="1">
    <citation type="journal article" date="2020" name="ISME J.">
        <title>Uncovering the hidden diversity of litter-decomposition mechanisms in mushroom-forming fungi.</title>
        <authorList>
            <person name="Floudas D."/>
            <person name="Bentzer J."/>
            <person name="Ahren D."/>
            <person name="Johansson T."/>
            <person name="Persson P."/>
            <person name="Tunlid A."/>
        </authorList>
    </citation>
    <scope>NUCLEOTIDE SEQUENCE [LARGE SCALE GENOMIC DNA]</scope>
    <source>
        <strain evidence="7 8">CBS 101986</strain>
    </source>
</reference>